<protein>
    <submittedName>
        <fullName evidence="1">Uncharacterized protein</fullName>
    </submittedName>
</protein>
<dbReference type="Proteomes" id="UP001501447">
    <property type="component" value="Unassembled WGS sequence"/>
</dbReference>
<dbReference type="EMBL" id="BAAARJ010000025">
    <property type="protein sequence ID" value="GAA2635497.1"/>
    <property type="molecule type" value="Genomic_DNA"/>
</dbReference>
<name>A0ABP6D4G1_9ACTN</name>
<proteinExistence type="predicted"/>
<gene>
    <name evidence="1" type="ORF">GCM10009863_59900</name>
</gene>
<organism evidence="1 2">
    <name type="scientific">Streptomyces axinellae</name>
    <dbReference type="NCBI Taxonomy" id="552788"/>
    <lineage>
        <taxon>Bacteria</taxon>
        <taxon>Bacillati</taxon>
        <taxon>Actinomycetota</taxon>
        <taxon>Actinomycetes</taxon>
        <taxon>Kitasatosporales</taxon>
        <taxon>Streptomycetaceae</taxon>
        <taxon>Streptomyces</taxon>
    </lineage>
</organism>
<sequence length="101" mass="11622">MEALRDLFCACADLRHELRSADALGYRIYQSLNNTEVQRFTRHFGALLTLEQVTVDYQIAVENLAWQHVSACGARRCWTGSPPMHPACRRRTWSSWLPSRG</sequence>
<evidence type="ECO:0000313" key="1">
    <source>
        <dbReference type="EMBL" id="GAA2635497.1"/>
    </source>
</evidence>
<accession>A0ABP6D4G1</accession>
<evidence type="ECO:0000313" key="2">
    <source>
        <dbReference type="Proteomes" id="UP001501447"/>
    </source>
</evidence>
<keyword evidence="2" id="KW-1185">Reference proteome</keyword>
<comment type="caution">
    <text evidence="1">The sequence shown here is derived from an EMBL/GenBank/DDBJ whole genome shotgun (WGS) entry which is preliminary data.</text>
</comment>
<reference evidence="2" key="1">
    <citation type="journal article" date="2019" name="Int. J. Syst. Evol. Microbiol.">
        <title>The Global Catalogue of Microorganisms (GCM) 10K type strain sequencing project: providing services to taxonomists for standard genome sequencing and annotation.</title>
        <authorList>
            <consortium name="The Broad Institute Genomics Platform"/>
            <consortium name="The Broad Institute Genome Sequencing Center for Infectious Disease"/>
            <person name="Wu L."/>
            <person name="Ma J."/>
        </authorList>
    </citation>
    <scope>NUCLEOTIDE SEQUENCE [LARGE SCALE GENOMIC DNA]</scope>
    <source>
        <strain evidence="2">JCM 16373</strain>
    </source>
</reference>